<organism evidence="3 4">
    <name type="scientific">Methylorubrum populi</name>
    <dbReference type="NCBI Taxonomy" id="223967"/>
    <lineage>
        <taxon>Bacteria</taxon>
        <taxon>Pseudomonadati</taxon>
        <taxon>Pseudomonadota</taxon>
        <taxon>Alphaproteobacteria</taxon>
        <taxon>Hyphomicrobiales</taxon>
        <taxon>Methylobacteriaceae</taxon>
        <taxon>Methylorubrum</taxon>
    </lineage>
</organism>
<feature type="region of interest" description="Disordered" evidence="1">
    <location>
        <begin position="86"/>
        <end position="108"/>
    </location>
</feature>
<gene>
    <name evidence="3" type="ORF">F8B43_2967</name>
</gene>
<dbReference type="AlphaFoldDB" id="A0A833N301"/>
<dbReference type="Proteomes" id="UP000469949">
    <property type="component" value="Unassembled WGS sequence"/>
</dbReference>
<dbReference type="RefSeq" id="WP_152277414.1">
    <property type="nucleotide sequence ID" value="NZ_WEKV01000010.1"/>
</dbReference>
<keyword evidence="2" id="KW-0732">Signal</keyword>
<protein>
    <submittedName>
        <fullName evidence="3">Histidine-rich glycoprotein</fullName>
    </submittedName>
</protein>
<name>A0A833N301_9HYPH</name>
<evidence type="ECO:0000313" key="3">
    <source>
        <dbReference type="EMBL" id="KAB7784934.1"/>
    </source>
</evidence>
<dbReference type="PROSITE" id="PS51318">
    <property type="entry name" value="TAT"/>
    <property type="match status" value="1"/>
</dbReference>
<dbReference type="EMBL" id="WEKV01000010">
    <property type="protein sequence ID" value="KAB7784934.1"/>
    <property type="molecule type" value="Genomic_DNA"/>
</dbReference>
<dbReference type="InterPro" id="IPR006311">
    <property type="entry name" value="TAT_signal"/>
</dbReference>
<evidence type="ECO:0000313" key="4">
    <source>
        <dbReference type="Proteomes" id="UP000469949"/>
    </source>
</evidence>
<evidence type="ECO:0000256" key="2">
    <source>
        <dbReference type="SAM" id="SignalP"/>
    </source>
</evidence>
<proteinExistence type="predicted"/>
<evidence type="ECO:0000256" key="1">
    <source>
        <dbReference type="SAM" id="MobiDB-lite"/>
    </source>
</evidence>
<comment type="caution">
    <text evidence="3">The sequence shown here is derived from an EMBL/GenBank/DDBJ whole genome shotgun (WGS) entry which is preliminary data.</text>
</comment>
<accession>A0A833N301</accession>
<feature type="chain" id="PRO_5032415486" evidence="2">
    <location>
        <begin position="32"/>
        <end position="108"/>
    </location>
</feature>
<sequence length="108" mass="12661">MSRSTTRRSRFALAALALMAGGLFGGSVANAAPLAPAPATTLAAEATVETVQWQHHHFGHRHHPRHWGHRHHHHGHWGHHRRHWGHRHHHHGHWGHHHRRHWGHRHHW</sequence>
<reference evidence="3 4" key="1">
    <citation type="submission" date="2019-10" db="EMBL/GenBank/DDBJ databases">
        <title>Draft Genome Sequence of the Caffeine Degrading Methylotroph Methylorubrum populi PINKEL.</title>
        <authorList>
            <person name="Dawson S.C."/>
            <person name="Zhang X."/>
            <person name="Wright M.E."/>
            <person name="Sharma G."/>
            <person name="Langner J.T."/>
            <person name="Ditty J.L."/>
            <person name="Subuyuj G.A."/>
        </authorList>
    </citation>
    <scope>NUCLEOTIDE SEQUENCE [LARGE SCALE GENOMIC DNA]</scope>
    <source>
        <strain evidence="3 4">Pinkel</strain>
    </source>
</reference>
<feature type="signal peptide" evidence="2">
    <location>
        <begin position="1"/>
        <end position="31"/>
    </location>
</feature>